<dbReference type="InterPro" id="IPR003599">
    <property type="entry name" value="Ig_sub"/>
</dbReference>
<dbReference type="InterPro" id="IPR003598">
    <property type="entry name" value="Ig_sub2"/>
</dbReference>
<dbReference type="InterPro" id="IPR051170">
    <property type="entry name" value="Neural/epithelial_adhesion"/>
</dbReference>
<keyword evidence="6" id="KW-1015">Disulfide bond</keyword>
<dbReference type="PANTHER" id="PTHR12231">
    <property type="entry name" value="CTX-RELATED TYPE I TRANSMEMBRANE PROTEIN"/>
    <property type="match status" value="1"/>
</dbReference>
<dbReference type="PANTHER" id="PTHR12231:SF253">
    <property type="entry name" value="DPR-INTERACTING PROTEIN ETA, ISOFORM B-RELATED"/>
    <property type="match status" value="1"/>
</dbReference>
<evidence type="ECO:0000256" key="7">
    <source>
        <dbReference type="ARBA" id="ARBA00023180"/>
    </source>
</evidence>
<dbReference type="FunFam" id="2.60.40.10:FF:000328">
    <property type="entry name" value="CLUMA_CG000981, isoform A"/>
    <property type="match status" value="1"/>
</dbReference>
<dbReference type="Gene3D" id="2.60.40.10">
    <property type="entry name" value="Immunoglobulins"/>
    <property type="match status" value="3"/>
</dbReference>
<dbReference type="FunFam" id="2.60.40.10:FF:000392">
    <property type="entry name" value="CLUMA_CG000981, isoform A"/>
    <property type="match status" value="1"/>
</dbReference>
<keyword evidence="3" id="KW-0732">Signal</keyword>
<dbReference type="InterPro" id="IPR036179">
    <property type="entry name" value="Ig-like_dom_sf"/>
</dbReference>
<evidence type="ECO:0000256" key="2">
    <source>
        <dbReference type="ARBA" id="ARBA00022475"/>
    </source>
</evidence>
<dbReference type="AlphaFoldDB" id="A0A7R8UTQ3"/>
<evidence type="ECO:0000256" key="3">
    <source>
        <dbReference type="ARBA" id="ARBA00022729"/>
    </source>
</evidence>
<protein>
    <recommendedName>
        <fullName evidence="9">Ig-like domain-containing protein</fullName>
    </recommendedName>
</protein>
<evidence type="ECO:0000256" key="1">
    <source>
        <dbReference type="ARBA" id="ARBA00004236"/>
    </source>
</evidence>
<evidence type="ECO:0000259" key="9">
    <source>
        <dbReference type="PROSITE" id="PS50835"/>
    </source>
</evidence>
<dbReference type="GO" id="GO:0043005">
    <property type="term" value="C:neuron projection"/>
    <property type="evidence" value="ECO:0007669"/>
    <property type="project" value="TreeGrafter"/>
</dbReference>
<dbReference type="FunCoup" id="A0A7R8UTQ3">
    <property type="interactions" value="75"/>
</dbReference>
<organism evidence="10 11">
    <name type="scientific">Hermetia illucens</name>
    <name type="common">Black soldier fly</name>
    <dbReference type="NCBI Taxonomy" id="343691"/>
    <lineage>
        <taxon>Eukaryota</taxon>
        <taxon>Metazoa</taxon>
        <taxon>Ecdysozoa</taxon>
        <taxon>Arthropoda</taxon>
        <taxon>Hexapoda</taxon>
        <taxon>Insecta</taxon>
        <taxon>Pterygota</taxon>
        <taxon>Neoptera</taxon>
        <taxon>Endopterygota</taxon>
        <taxon>Diptera</taxon>
        <taxon>Brachycera</taxon>
        <taxon>Stratiomyomorpha</taxon>
        <taxon>Stratiomyidae</taxon>
        <taxon>Hermetiinae</taxon>
        <taxon>Hermetia</taxon>
    </lineage>
</organism>
<proteinExistence type="predicted"/>
<dbReference type="InterPro" id="IPR013783">
    <property type="entry name" value="Ig-like_fold"/>
</dbReference>
<feature type="domain" description="Ig-like" evidence="9">
    <location>
        <begin position="212"/>
        <end position="301"/>
    </location>
</feature>
<dbReference type="GO" id="GO:0005886">
    <property type="term" value="C:plasma membrane"/>
    <property type="evidence" value="ECO:0007669"/>
    <property type="project" value="UniProtKB-SubCell"/>
</dbReference>
<keyword evidence="7" id="KW-0325">Glycoprotein</keyword>
<comment type="subcellular location">
    <subcellularLocation>
        <location evidence="1">Cell membrane</location>
    </subcellularLocation>
</comment>
<accession>A0A7R8UTQ3</accession>
<dbReference type="OrthoDB" id="10012075at2759"/>
<keyword evidence="5" id="KW-0472">Membrane</keyword>
<name>A0A7R8UTQ3_HERIL</name>
<dbReference type="PROSITE" id="PS50835">
    <property type="entry name" value="IG_LIKE"/>
    <property type="match status" value="3"/>
</dbReference>
<dbReference type="SMART" id="SM00409">
    <property type="entry name" value="IG"/>
    <property type="match status" value="3"/>
</dbReference>
<evidence type="ECO:0000256" key="8">
    <source>
        <dbReference type="ARBA" id="ARBA00023319"/>
    </source>
</evidence>
<feature type="domain" description="Ig-like" evidence="9">
    <location>
        <begin position="116"/>
        <end position="201"/>
    </location>
</feature>
<dbReference type="SUPFAM" id="SSF48726">
    <property type="entry name" value="Immunoglobulin"/>
    <property type="match status" value="3"/>
</dbReference>
<evidence type="ECO:0000256" key="6">
    <source>
        <dbReference type="ARBA" id="ARBA00023157"/>
    </source>
</evidence>
<evidence type="ECO:0000313" key="10">
    <source>
        <dbReference type="EMBL" id="CAD7086455.1"/>
    </source>
</evidence>
<keyword evidence="8" id="KW-0393">Immunoglobulin domain</keyword>
<reference evidence="10 11" key="1">
    <citation type="submission" date="2020-11" db="EMBL/GenBank/DDBJ databases">
        <authorList>
            <person name="Wallbank WR R."/>
            <person name="Pardo Diaz C."/>
            <person name="Kozak K."/>
            <person name="Martin S."/>
            <person name="Jiggins C."/>
            <person name="Moest M."/>
            <person name="Warren A I."/>
            <person name="Generalovic N T."/>
            <person name="Byers J.R.P. K."/>
            <person name="Montejo-Kovacevich G."/>
            <person name="Yen C E."/>
        </authorList>
    </citation>
    <scope>NUCLEOTIDE SEQUENCE [LARGE SCALE GENOMIC DNA]</scope>
</reference>
<dbReference type="Proteomes" id="UP000594454">
    <property type="component" value="Chromosome 3"/>
</dbReference>
<gene>
    <name evidence="10" type="ORF">HERILL_LOCUS9227</name>
</gene>
<dbReference type="Pfam" id="PF07679">
    <property type="entry name" value="I-set"/>
    <property type="match status" value="2"/>
</dbReference>
<dbReference type="InterPro" id="IPR007110">
    <property type="entry name" value="Ig-like_dom"/>
</dbReference>
<keyword evidence="4" id="KW-0677">Repeat</keyword>
<dbReference type="SMART" id="SM00408">
    <property type="entry name" value="IGc2"/>
    <property type="match status" value="3"/>
</dbReference>
<evidence type="ECO:0000313" key="11">
    <source>
        <dbReference type="Proteomes" id="UP000594454"/>
    </source>
</evidence>
<dbReference type="Pfam" id="PF13927">
    <property type="entry name" value="Ig_3"/>
    <property type="match status" value="1"/>
</dbReference>
<dbReference type="InParanoid" id="A0A7R8UTQ3"/>
<sequence>MSDMHAYGSHTTDPTFTAPIVNVTVPVGRDAFLTCKVHDLVAFKVAWLRVDTQTILTIQNHVITKNQRIGISHTEHRIWQLRIRDVRESDRGWYMCQINTDPMKSQVGYLDVVVPPDILDFETSRDIVVDEGQNATLTCSASGLPPPTITWRREKEKPILSVGGKEVFSIESQNLSLKNVNRHYMGAYLCIASNGIPPTVSKRVLLVVNFPPNIRTRQEEIFVSPGQKVVLECVTESHPNSVNYWLRDKEFIQGGTYESVTLENIFKIVMRLTIRPIQTKDFGEYKCIAKNSLGQSEKVITVFQKAPPLVQVSPATDNFNDNIIENLIQLTPAISSGRQSGCVNLNPGSTTSVPVFYLLYIIVINC</sequence>
<dbReference type="EMBL" id="LR899011">
    <property type="protein sequence ID" value="CAD7086455.1"/>
    <property type="molecule type" value="Genomic_DNA"/>
</dbReference>
<feature type="domain" description="Ig-like" evidence="9">
    <location>
        <begin position="14"/>
        <end position="108"/>
    </location>
</feature>
<evidence type="ECO:0000256" key="4">
    <source>
        <dbReference type="ARBA" id="ARBA00022737"/>
    </source>
</evidence>
<dbReference type="InterPro" id="IPR013098">
    <property type="entry name" value="Ig_I-set"/>
</dbReference>
<keyword evidence="11" id="KW-1185">Reference proteome</keyword>
<dbReference type="FunFam" id="2.60.40.10:FF:000032">
    <property type="entry name" value="palladin isoform X1"/>
    <property type="match status" value="1"/>
</dbReference>
<keyword evidence="2" id="KW-1003">Cell membrane</keyword>
<evidence type="ECO:0000256" key="5">
    <source>
        <dbReference type="ARBA" id="ARBA00023136"/>
    </source>
</evidence>